<evidence type="ECO:0000256" key="2">
    <source>
        <dbReference type="ARBA" id="ARBA00022603"/>
    </source>
</evidence>
<dbReference type="Pfam" id="PF00590">
    <property type="entry name" value="TP_methylase"/>
    <property type="match status" value="1"/>
</dbReference>
<name>A0A255DZF9_9ACTN</name>
<dbReference type="GO" id="GO:0004851">
    <property type="term" value="F:uroporphyrin-III C-methyltransferase activity"/>
    <property type="evidence" value="ECO:0007669"/>
    <property type="project" value="UniProtKB-EC"/>
</dbReference>
<evidence type="ECO:0000256" key="3">
    <source>
        <dbReference type="ARBA" id="ARBA00022679"/>
    </source>
</evidence>
<proteinExistence type="predicted"/>
<evidence type="ECO:0000256" key="5">
    <source>
        <dbReference type="ARBA" id="ARBA00023244"/>
    </source>
</evidence>
<evidence type="ECO:0000259" key="7">
    <source>
        <dbReference type="Pfam" id="PF00590"/>
    </source>
</evidence>
<dbReference type="GO" id="GO:0004852">
    <property type="term" value="F:uroporphyrinogen-III synthase activity"/>
    <property type="evidence" value="ECO:0007669"/>
    <property type="project" value="InterPro"/>
</dbReference>
<feature type="compositionally biased region" description="Basic and acidic residues" evidence="6">
    <location>
        <begin position="537"/>
        <end position="546"/>
    </location>
</feature>
<dbReference type="FunFam" id="3.40.50.10090:FF:000001">
    <property type="entry name" value="Bifunctional uroporphyrinogen-III C-methyltransferase/uroporphyrinogen-III synthase"/>
    <property type="match status" value="1"/>
</dbReference>
<dbReference type="EC" id="2.1.1.107" evidence="1"/>
<dbReference type="GO" id="GO:0019354">
    <property type="term" value="P:siroheme biosynthetic process"/>
    <property type="evidence" value="ECO:0007669"/>
    <property type="project" value="TreeGrafter"/>
</dbReference>
<keyword evidence="5" id="KW-0627">Porphyrin biosynthesis</keyword>
<dbReference type="AlphaFoldDB" id="A0A255DZF9"/>
<dbReference type="Proteomes" id="UP000216533">
    <property type="component" value="Unassembled WGS sequence"/>
</dbReference>
<dbReference type="InterPro" id="IPR014776">
    <property type="entry name" value="4pyrrole_Mease_sub2"/>
</dbReference>
<feature type="region of interest" description="Disordered" evidence="6">
    <location>
        <begin position="1"/>
        <end position="27"/>
    </location>
</feature>
<feature type="domain" description="Tetrapyrrole biosynthesis uroporphyrinogen III synthase" evidence="8">
    <location>
        <begin position="282"/>
        <end position="508"/>
    </location>
</feature>
<keyword evidence="4" id="KW-0949">S-adenosyl-L-methionine</keyword>
<dbReference type="CDD" id="cd06578">
    <property type="entry name" value="HemD"/>
    <property type="match status" value="1"/>
</dbReference>
<evidence type="ECO:0000259" key="8">
    <source>
        <dbReference type="Pfam" id="PF02602"/>
    </source>
</evidence>
<dbReference type="PROSITE" id="PS00839">
    <property type="entry name" value="SUMT_1"/>
    <property type="match status" value="1"/>
</dbReference>
<dbReference type="InterPro" id="IPR035996">
    <property type="entry name" value="4pyrrol_Methylase_sf"/>
</dbReference>
<evidence type="ECO:0000313" key="9">
    <source>
        <dbReference type="EMBL" id="OYN84664.1"/>
    </source>
</evidence>
<sequence>MKAGTAGKGSTTPSASPDRLVAGPPPGHVIYVGTGPGDPELLTLGAVRAIAEAAAVVLDTPEQRELFEHAAINPGGDAEVVDLSAEGRLRPSVRAKKIAKLARGGKRVVRLVAGDPFLDGGVAEEAAACVRAGLAFEVIPGVSSLTAIPEYVGISMSSPSGVHFVSALNGEFTKVGASQWGEGTLVIATRGQHLAAFVEAALSAGRDAEEEVVVTSRGGSNQQSSVVMSLAEVQTFESDADGRIHLMLGAALQNREELAWYESKPLFGWRVLVPRTKDDATQIANRLRGHGADPEEVGTISVEPPRTPQQMDRAIKGLVAGRYEWLCFTSVNAVKAVREKFDHFGLDARDLSGLKVAAVNAETAQAMRDWGIEPDLVPVREQTAHGLGEEWPPYDDVLDPINRIFVPRADLATEQLAATLVELGWEVEEVTAYRTVRAAPPPVEVREAIKSGDFDAVCFTSSSTVRNLVGIAGKPHANTLVAAIGQATAEACEEHGLTVSVVAAEPDPVVLADALATFAAERRTELEEQGEPVLKPSELKQPRRRR</sequence>
<dbReference type="EMBL" id="NMVI01000027">
    <property type="protein sequence ID" value="OYN84664.1"/>
    <property type="molecule type" value="Genomic_DNA"/>
</dbReference>
<evidence type="ECO:0000256" key="4">
    <source>
        <dbReference type="ARBA" id="ARBA00022691"/>
    </source>
</evidence>
<keyword evidence="3 9" id="KW-0808">Transferase</keyword>
<dbReference type="InterPro" id="IPR000878">
    <property type="entry name" value="4pyrrol_Mease"/>
</dbReference>
<protein>
    <recommendedName>
        <fullName evidence="1">uroporphyrinogen-III C-methyltransferase</fullName>
        <ecNumber evidence="1">2.1.1.107</ecNumber>
    </recommendedName>
</protein>
<feature type="domain" description="Tetrapyrrole methylase" evidence="7">
    <location>
        <begin position="29"/>
        <end position="233"/>
    </location>
</feature>
<reference evidence="9 10" key="1">
    <citation type="submission" date="2017-07" db="EMBL/GenBank/DDBJ databases">
        <title>Draft whole genome sequences of clinical Proprionibacteriaceae strains.</title>
        <authorList>
            <person name="Bernier A.-M."/>
            <person name="Bernard K."/>
            <person name="Domingo M.-C."/>
        </authorList>
    </citation>
    <scope>NUCLEOTIDE SEQUENCE [LARGE SCALE GENOMIC DNA]</scope>
    <source>
        <strain evidence="9 10">NML 160184</strain>
    </source>
</reference>
<comment type="caution">
    <text evidence="9">The sequence shown here is derived from an EMBL/GenBank/DDBJ whole genome shotgun (WGS) entry which is preliminary data.</text>
</comment>
<dbReference type="InterPro" id="IPR003754">
    <property type="entry name" value="4pyrrol_synth_uPrphyn_synth"/>
</dbReference>
<dbReference type="Gene3D" id="3.40.50.10090">
    <property type="match status" value="2"/>
</dbReference>
<dbReference type="SUPFAM" id="SSF69618">
    <property type="entry name" value="HemD-like"/>
    <property type="match status" value="1"/>
</dbReference>
<organism evidence="9 10">
    <name type="scientific">Parenemella sanctibonifatiensis</name>
    <dbReference type="NCBI Taxonomy" id="2016505"/>
    <lineage>
        <taxon>Bacteria</taxon>
        <taxon>Bacillati</taxon>
        <taxon>Actinomycetota</taxon>
        <taxon>Actinomycetes</taxon>
        <taxon>Propionibacteriales</taxon>
        <taxon>Propionibacteriaceae</taxon>
        <taxon>Parenemella</taxon>
    </lineage>
</organism>
<dbReference type="GO" id="GO:0032259">
    <property type="term" value="P:methylation"/>
    <property type="evidence" value="ECO:0007669"/>
    <property type="project" value="UniProtKB-KW"/>
</dbReference>
<evidence type="ECO:0000313" key="10">
    <source>
        <dbReference type="Proteomes" id="UP000216533"/>
    </source>
</evidence>
<accession>A0A255DZF9</accession>
<keyword evidence="2 9" id="KW-0489">Methyltransferase</keyword>
<dbReference type="InterPro" id="IPR050161">
    <property type="entry name" value="Siro_Cobalamin_biosynth"/>
</dbReference>
<dbReference type="InterPro" id="IPR036108">
    <property type="entry name" value="4pyrrol_syn_uPrphyn_synt_sf"/>
</dbReference>
<dbReference type="Gene3D" id="3.40.1010.10">
    <property type="entry name" value="Cobalt-precorrin-4 Transmethylase, Domain 1"/>
    <property type="match status" value="1"/>
</dbReference>
<feature type="region of interest" description="Disordered" evidence="6">
    <location>
        <begin position="525"/>
        <end position="546"/>
    </location>
</feature>
<evidence type="ECO:0000256" key="1">
    <source>
        <dbReference type="ARBA" id="ARBA00012162"/>
    </source>
</evidence>
<evidence type="ECO:0000256" key="6">
    <source>
        <dbReference type="SAM" id="MobiDB-lite"/>
    </source>
</evidence>
<dbReference type="PANTHER" id="PTHR45790">
    <property type="entry name" value="SIROHEME SYNTHASE-RELATED"/>
    <property type="match status" value="1"/>
</dbReference>
<dbReference type="Pfam" id="PF02602">
    <property type="entry name" value="HEM4"/>
    <property type="match status" value="1"/>
</dbReference>
<dbReference type="RefSeq" id="WP_094451726.1">
    <property type="nucleotide sequence ID" value="NZ_NMVI01000027.1"/>
</dbReference>
<dbReference type="PANTHER" id="PTHR45790:SF3">
    <property type="entry name" value="S-ADENOSYL-L-METHIONINE-DEPENDENT UROPORPHYRINOGEN III METHYLTRANSFERASE, CHLOROPLASTIC"/>
    <property type="match status" value="1"/>
</dbReference>
<dbReference type="InterPro" id="IPR003043">
    <property type="entry name" value="Uropor_MeTrfase_CS"/>
</dbReference>
<dbReference type="SUPFAM" id="SSF53790">
    <property type="entry name" value="Tetrapyrrole methylase"/>
    <property type="match status" value="1"/>
</dbReference>
<dbReference type="InterPro" id="IPR014777">
    <property type="entry name" value="4pyrrole_Mease_sub1"/>
</dbReference>
<dbReference type="Gene3D" id="3.30.950.10">
    <property type="entry name" value="Methyltransferase, Cobalt-precorrin-4 Transmethylase, Domain 2"/>
    <property type="match status" value="1"/>
</dbReference>
<gene>
    <name evidence="9" type="ORF">CGZ92_12605</name>
</gene>
<dbReference type="FunFam" id="3.40.50.10090:FF:000002">
    <property type="entry name" value="Bifunctional uroporphyrinogen-III C-methyltransferase/uroporphyrinogen-III synthase"/>
    <property type="match status" value="1"/>
</dbReference>